<sequence>MNAGDLVVEPGAAEQVLVGLGLPEAEPWARSCATRAALLAMSAVFWPEFVLEMEGLVPAGLVVVPDDVVRTGDHATGTAGTEPGGDDLAEELLPLEGPALGLCGCVSDCGVVAHRSRI</sequence>
<protein>
    <submittedName>
        <fullName evidence="1">Unannotated protein</fullName>
    </submittedName>
</protein>
<accession>A0A6J5YJ01</accession>
<gene>
    <name evidence="1" type="ORF">UFOPK1392_02211</name>
</gene>
<name>A0A6J5YJ01_9ZZZZ</name>
<proteinExistence type="predicted"/>
<organism evidence="1">
    <name type="scientific">freshwater metagenome</name>
    <dbReference type="NCBI Taxonomy" id="449393"/>
    <lineage>
        <taxon>unclassified sequences</taxon>
        <taxon>metagenomes</taxon>
        <taxon>ecological metagenomes</taxon>
    </lineage>
</organism>
<reference evidence="1" key="1">
    <citation type="submission" date="2020-05" db="EMBL/GenBank/DDBJ databases">
        <authorList>
            <person name="Chiriac C."/>
            <person name="Salcher M."/>
            <person name="Ghai R."/>
            <person name="Kavagutti S V."/>
        </authorList>
    </citation>
    <scope>NUCLEOTIDE SEQUENCE</scope>
</reference>
<evidence type="ECO:0000313" key="1">
    <source>
        <dbReference type="EMBL" id="CAB4324441.1"/>
    </source>
</evidence>
<dbReference type="EMBL" id="CAEMXZ010000148">
    <property type="protein sequence ID" value="CAB4324441.1"/>
    <property type="molecule type" value="Genomic_DNA"/>
</dbReference>
<dbReference type="AlphaFoldDB" id="A0A6J5YJ01"/>